<evidence type="ECO:0000256" key="5">
    <source>
        <dbReference type="SAM" id="SignalP"/>
    </source>
</evidence>
<name>A0A914HY46_GLORO</name>
<dbReference type="Pfam" id="PF01060">
    <property type="entry name" value="TTR-52"/>
    <property type="match status" value="1"/>
</dbReference>
<dbReference type="InterPro" id="IPR001534">
    <property type="entry name" value="Transthyretin-like"/>
</dbReference>
<keyword evidence="6" id="KW-1185">Reference proteome</keyword>
<dbReference type="PANTHER" id="PTHR21700">
    <property type="entry name" value="TRANSTHYRETIN-LIKE FAMILY PROTEIN-RELATED"/>
    <property type="match status" value="1"/>
</dbReference>
<evidence type="ECO:0000256" key="1">
    <source>
        <dbReference type="ARBA" id="ARBA00004613"/>
    </source>
</evidence>
<organism evidence="6 7">
    <name type="scientific">Globodera rostochiensis</name>
    <name type="common">Golden nematode worm</name>
    <name type="synonym">Heterodera rostochiensis</name>
    <dbReference type="NCBI Taxonomy" id="31243"/>
    <lineage>
        <taxon>Eukaryota</taxon>
        <taxon>Metazoa</taxon>
        <taxon>Ecdysozoa</taxon>
        <taxon>Nematoda</taxon>
        <taxon>Chromadorea</taxon>
        <taxon>Rhabditida</taxon>
        <taxon>Tylenchina</taxon>
        <taxon>Tylenchomorpha</taxon>
        <taxon>Tylenchoidea</taxon>
        <taxon>Heteroderidae</taxon>
        <taxon>Heteroderinae</taxon>
        <taxon>Globodera</taxon>
    </lineage>
</organism>
<reference evidence="7" key="1">
    <citation type="submission" date="2022-11" db="UniProtKB">
        <authorList>
            <consortium name="WormBaseParasite"/>
        </authorList>
    </citation>
    <scope>IDENTIFICATION</scope>
</reference>
<dbReference type="InterPro" id="IPR038479">
    <property type="entry name" value="Transthyretin-like_sf"/>
</dbReference>
<comment type="subcellular location">
    <subcellularLocation>
        <location evidence="1">Secreted</location>
    </subcellularLocation>
</comment>
<evidence type="ECO:0000256" key="4">
    <source>
        <dbReference type="ARBA" id="ARBA00022729"/>
    </source>
</evidence>
<keyword evidence="4 5" id="KW-0732">Signal</keyword>
<feature type="signal peptide" evidence="5">
    <location>
        <begin position="1"/>
        <end position="20"/>
    </location>
</feature>
<evidence type="ECO:0000313" key="7">
    <source>
        <dbReference type="WBParaSite" id="Gr19_v10_g4862.t1"/>
    </source>
</evidence>
<dbReference type="Proteomes" id="UP000887572">
    <property type="component" value="Unplaced"/>
</dbReference>
<dbReference type="GO" id="GO:0005576">
    <property type="term" value="C:extracellular region"/>
    <property type="evidence" value="ECO:0007669"/>
    <property type="project" value="UniProtKB-SubCell"/>
</dbReference>
<proteinExistence type="inferred from homology"/>
<accession>A0A914HY46</accession>
<evidence type="ECO:0000256" key="3">
    <source>
        <dbReference type="ARBA" id="ARBA00022525"/>
    </source>
</evidence>
<dbReference type="GO" id="GO:0009986">
    <property type="term" value="C:cell surface"/>
    <property type="evidence" value="ECO:0007669"/>
    <property type="project" value="InterPro"/>
</dbReference>
<dbReference type="WBParaSite" id="Gr19_v10_g4862.t1">
    <property type="protein sequence ID" value="Gr19_v10_g4862.t1"/>
    <property type="gene ID" value="Gr19_v10_g4862"/>
</dbReference>
<feature type="chain" id="PRO_5037343443" evidence="5">
    <location>
        <begin position="21"/>
        <end position="140"/>
    </location>
</feature>
<comment type="similarity">
    <text evidence="2">Belongs to the nematode transthyretin-like family.</text>
</comment>
<evidence type="ECO:0000313" key="6">
    <source>
        <dbReference type="Proteomes" id="UP000887572"/>
    </source>
</evidence>
<evidence type="ECO:0000256" key="2">
    <source>
        <dbReference type="ARBA" id="ARBA00010112"/>
    </source>
</evidence>
<sequence length="140" mass="15597">MVSLIICIILLSHLTFDALAEYSQSVAVRGSIYCNGSPSGGQKVKLYDRDSLEHDDLMKEGLTDQSGHFQLSGYEEELLSDIDPRLIILHECNVPCIVQMVIKVPNSFVSSGTTPKKTFDIGTIHLDEKLNRNFECIHSL</sequence>
<protein>
    <submittedName>
        <fullName evidence="7">Transthyretin-like family protein</fullName>
    </submittedName>
</protein>
<dbReference type="AlphaFoldDB" id="A0A914HY46"/>
<keyword evidence="3" id="KW-0964">Secreted</keyword>
<dbReference type="Gene3D" id="2.60.40.3330">
    <property type="match status" value="1"/>
</dbReference>